<protein>
    <submittedName>
        <fullName evidence="1">Uncharacterized protein</fullName>
    </submittedName>
</protein>
<evidence type="ECO:0000313" key="2">
    <source>
        <dbReference type="Proteomes" id="UP000683428"/>
    </source>
</evidence>
<accession>A0A975SMU1</accession>
<keyword evidence="2" id="KW-1185">Reference proteome</keyword>
<gene>
    <name evidence="1" type="ORF">Azoinq_01140</name>
</gene>
<sequence>MVLAHGDTHVMRIDHPLRFREGPRRGQPLANFTRVETYGSPFMGWISGQIDPRDPALFHFAAHPWPKVPLLP</sequence>
<dbReference type="KEGG" id="aiq:Azoinq_01140"/>
<evidence type="ECO:0000313" key="1">
    <source>
        <dbReference type="EMBL" id="QWT49254.1"/>
    </source>
</evidence>
<dbReference type="EMBL" id="CP064782">
    <property type="protein sequence ID" value="QWT49254.1"/>
    <property type="molecule type" value="Genomic_DNA"/>
</dbReference>
<dbReference type="Proteomes" id="UP000683428">
    <property type="component" value="Chromosome"/>
</dbReference>
<reference evidence="1" key="1">
    <citation type="submission" date="2020-11" db="EMBL/GenBank/DDBJ databases">
        <title>Azospira inquinata sp. nov.</title>
        <authorList>
            <person name="Moe W.M."/>
            <person name="Mikes M.C."/>
        </authorList>
    </citation>
    <scope>NUCLEOTIDE SEQUENCE</scope>
    <source>
        <strain evidence="1">Azo-3</strain>
    </source>
</reference>
<dbReference type="RefSeq" id="WP_216127741.1">
    <property type="nucleotide sequence ID" value="NZ_CP064782.1"/>
</dbReference>
<dbReference type="AlphaFoldDB" id="A0A975SMU1"/>
<proteinExistence type="predicted"/>
<organism evidence="1 2">
    <name type="scientific">Azospira inquinata</name>
    <dbReference type="NCBI Taxonomy" id="2785627"/>
    <lineage>
        <taxon>Bacteria</taxon>
        <taxon>Pseudomonadati</taxon>
        <taxon>Pseudomonadota</taxon>
        <taxon>Betaproteobacteria</taxon>
        <taxon>Rhodocyclales</taxon>
        <taxon>Rhodocyclaceae</taxon>
        <taxon>Azospira</taxon>
    </lineage>
</organism>
<name>A0A975SMU1_9RHOO</name>